<evidence type="ECO:0000313" key="4">
    <source>
        <dbReference type="Proteomes" id="UP000053237"/>
    </source>
</evidence>
<comment type="caution">
    <text evidence="3">The sequence shown here is derived from an EMBL/GenBank/DDBJ whole genome shotgun (WGS) entry which is preliminary data.</text>
</comment>
<dbReference type="Pfam" id="PF00085">
    <property type="entry name" value="Thioredoxin"/>
    <property type="match status" value="1"/>
</dbReference>
<proteinExistence type="predicted"/>
<dbReference type="STRING" id="65357.A0A024GE09"/>
<dbReference type="SUPFAM" id="SSF52833">
    <property type="entry name" value="Thioredoxin-like"/>
    <property type="match status" value="1"/>
</dbReference>
<protein>
    <recommendedName>
        <fullName evidence="2">Thioredoxin domain-containing protein</fullName>
    </recommendedName>
</protein>
<dbReference type="InterPro" id="IPR036249">
    <property type="entry name" value="Thioredoxin-like_sf"/>
</dbReference>
<evidence type="ECO:0000256" key="1">
    <source>
        <dbReference type="ARBA" id="ARBA00023157"/>
    </source>
</evidence>
<dbReference type="PROSITE" id="PS51352">
    <property type="entry name" value="THIOREDOXIN_2"/>
    <property type="match status" value="1"/>
</dbReference>
<evidence type="ECO:0000313" key="3">
    <source>
        <dbReference type="EMBL" id="CCI44575.1"/>
    </source>
</evidence>
<name>A0A024GE09_9STRA</name>
<evidence type="ECO:0000259" key="2">
    <source>
        <dbReference type="PROSITE" id="PS51352"/>
    </source>
</evidence>
<gene>
    <name evidence="3" type="ORF">BN9_053840</name>
</gene>
<dbReference type="CDD" id="cd02947">
    <property type="entry name" value="TRX_family"/>
    <property type="match status" value="1"/>
</dbReference>
<dbReference type="EMBL" id="CAIX01000074">
    <property type="protein sequence ID" value="CCI44575.1"/>
    <property type="molecule type" value="Genomic_DNA"/>
</dbReference>
<dbReference type="InterPro" id="IPR013766">
    <property type="entry name" value="Thioredoxin_domain"/>
</dbReference>
<keyword evidence="1" id="KW-1015">Disulfide bond</keyword>
<keyword evidence="4" id="KW-1185">Reference proteome</keyword>
<dbReference type="Proteomes" id="UP000053237">
    <property type="component" value="Unassembled WGS sequence"/>
</dbReference>
<feature type="domain" description="Thioredoxin" evidence="2">
    <location>
        <begin position="22"/>
        <end position="133"/>
    </location>
</feature>
<dbReference type="PANTHER" id="PTHR46115">
    <property type="entry name" value="THIOREDOXIN-LIKE PROTEIN 1"/>
    <property type="match status" value="1"/>
</dbReference>
<dbReference type="InterPro" id="IPR017937">
    <property type="entry name" value="Thioredoxin_CS"/>
</dbReference>
<dbReference type="InParanoid" id="A0A024GE09"/>
<sequence>MHRAACVILRQRGVRTYATSRVKLLGSHDAYKGITKEGSGRKTIVYFTAKWCPPCKFISPIFDELSDVHTAVEFVKVDVDELKETANEAGVSSMPTFHFFRGDAFLKELSFTGADEALLRTNAAKLNELKEDV</sequence>
<dbReference type="PRINTS" id="PR00421">
    <property type="entry name" value="THIOREDOXIN"/>
</dbReference>
<dbReference type="AlphaFoldDB" id="A0A024GE09"/>
<dbReference type="PROSITE" id="PS00194">
    <property type="entry name" value="THIOREDOXIN_1"/>
    <property type="match status" value="1"/>
</dbReference>
<dbReference type="Gene3D" id="3.40.30.10">
    <property type="entry name" value="Glutaredoxin"/>
    <property type="match status" value="1"/>
</dbReference>
<organism evidence="3 4">
    <name type="scientific">Albugo candida</name>
    <dbReference type="NCBI Taxonomy" id="65357"/>
    <lineage>
        <taxon>Eukaryota</taxon>
        <taxon>Sar</taxon>
        <taxon>Stramenopiles</taxon>
        <taxon>Oomycota</taxon>
        <taxon>Peronosporomycetes</taxon>
        <taxon>Albuginales</taxon>
        <taxon>Albuginaceae</taxon>
        <taxon>Albugo</taxon>
    </lineage>
</organism>
<dbReference type="OrthoDB" id="2121326at2759"/>
<reference evidence="3 4" key="1">
    <citation type="submission" date="2012-05" db="EMBL/GenBank/DDBJ databases">
        <title>Recombination and specialization in a pathogen metapopulation.</title>
        <authorList>
            <person name="Gardiner A."/>
            <person name="Kemen E."/>
            <person name="Schultz-Larsen T."/>
            <person name="MacLean D."/>
            <person name="Van Oosterhout C."/>
            <person name="Jones J.D.G."/>
        </authorList>
    </citation>
    <scope>NUCLEOTIDE SEQUENCE [LARGE SCALE GENOMIC DNA]</scope>
    <source>
        <strain evidence="3 4">Ac Nc2</strain>
    </source>
</reference>
<accession>A0A024GE09</accession>